<dbReference type="InterPro" id="IPR055180">
    <property type="entry name" value="HsdR_RecA-like_helicase_dom_2"/>
</dbReference>
<proteinExistence type="predicted"/>
<reference evidence="2" key="1">
    <citation type="submission" date="2019-11" db="EMBL/GenBank/DDBJ databases">
        <authorList>
            <person name="Feng L."/>
        </authorList>
    </citation>
    <scope>NUCLEOTIDE SEQUENCE</scope>
    <source>
        <strain evidence="2">IbartlettiiLFYP30</strain>
    </source>
</reference>
<dbReference type="InterPro" id="IPR014001">
    <property type="entry name" value="Helicase_ATP-bd"/>
</dbReference>
<name>A0A6N2YQ49_9FIRM</name>
<dbReference type="PANTHER" id="PTHR42927:SF1">
    <property type="entry name" value="HELICASE SUPERFAMILY 1 AND 2 DOMAIN-CONTAINING PROTEIN"/>
    <property type="match status" value="1"/>
</dbReference>
<dbReference type="AlphaFoldDB" id="A0A6N2YQ49"/>
<dbReference type="GO" id="GO:0003677">
    <property type="term" value="F:DNA binding"/>
    <property type="evidence" value="ECO:0007669"/>
    <property type="project" value="UniProtKB-KW"/>
</dbReference>
<dbReference type="InterPro" id="IPR007409">
    <property type="entry name" value="Restrct_endonuc_type1_HsdR_N"/>
</dbReference>
<dbReference type="InterPro" id="IPR027417">
    <property type="entry name" value="P-loop_NTPase"/>
</dbReference>
<dbReference type="Gene3D" id="3.40.50.300">
    <property type="entry name" value="P-loop containing nucleotide triphosphate hydrolases"/>
    <property type="match status" value="2"/>
</dbReference>
<dbReference type="GO" id="GO:0009035">
    <property type="term" value="F:type I site-specific deoxyribonuclease activity"/>
    <property type="evidence" value="ECO:0007669"/>
    <property type="project" value="UniProtKB-EC"/>
</dbReference>
<dbReference type="Pfam" id="PF18766">
    <property type="entry name" value="SWI2_SNF2"/>
    <property type="match status" value="1"/>
</dbReference>
<dbReference type="PANTHER" id="PTHR42927">
    <property type="entry name" value="HELICASE SUPERFAMILY 1 AND 2 DOMAIN-CONTAINING PROTEIN"/>
    <property type="match status" value="1"/>
</dbReference>
<evidence type="ECO:0000259" key="1">
    <source>
        <dbReference type="PROSITE" id="PS51192"/>
    </source>
</evidence>
<accession>A0A6N2YQ49</accession>
<dbReference type="GO" id="GO:0009307">
    <property type="term" value="P:DNA restriction-modification system"/>
    <property type="evidence" value="ECO:0007669"/>
    <property type="project" value="UniProtKB-KW"/>
</dbReference>
<dbReference type="CDD" id="cd22332">
    <property type="entry name" value="HsdR_N"/>
    <property type="match status" value="1"/>
</dbReference>
<dbReference type="EMBL" id="CACRUE010000006">
    <property type="protein sequence ID" value="VYT68363.1"/>
    <property type="molecule type" value="Genomic_DNA"/>
</dbReference>
<sequence>MLPKEKNLEESIENYLVSIGYEQGYSQEFDLSNCLFTEDLFRFLENTQKELLDEFKYNRGSNYKKAFVDLVNSNIKSRGLISVLRNGVEDMMMNGRFQLFYNKPNLTTNKTDYENYKQNIFKVTRQLKYSDKHNNTLDMVLSLNGFPLIVMELKNQFTNQNVYNAIKQFKEDRNPKESMFEFNRRVLVYFAVDTDEVYMTTELKGKNTYFLPFNKGNNRGKGNPPVEGKEKTSYLWEEILTKDSLLDIVKRFYFIEKDGTKDRRAIFPRFHQLDAVRKIVSDLKINKAGKNYLIQHSAGSGKTNTIAWTAHRLSSLHDENNDAIFDSVIVVTDRKVLDKQLQDAIYQLEHKHGLVVKIDDKKNSSDLADAINNRAKIIITTIQKFQYALPKIENHEKRHYAVIIDEAHSSTSGENMNALKETLAVKTLEEAKKFDNELEKEEKSSIDKMNELIEKRTNLDHISFFAFTATPKNKTMQVFGRIGEDGLPHEFHLYSMKQAIEEGFILDVLKNFMPVNVYYKVGKKIADNPEFDKGEAKRAINKFVSLNEHNIRQKVETIVDDFVDNRSMWLDGKAKAMVVTASRLHAVMYKQAIDQYIKEKGYNIKSLVAFSGTVKHEDEEYTEVSMNQEVAPDINESNLPNIFDKNDFKILIVAEKYQTGFDQPKLCAMYVDKKLDGVKTVQTLSRLNRTYPNKQTFILDFQNSVEDIQNAYKPYFEMTNIDKVTDPNVVNDLWYQLHEYGVYTDEEVNDFTILFYKKDRKPYQDAKMNNIIDKAVERYCYLEEEDEKRADEFKKKCQKYITFYNFLIQIYPFKNLNLLRLQVYLVALLRKLPKKGKERIDIDHMLSLDYYKLQKLGNDDKKGEDISLYHGEGELVGISETATSRVAEEDEEYLDDIIKKINDIFGVGLTEEDRIIIDQYEEMFKNDKNIMDIARANSYEDLVNTFGKSYFKRGIVKTKNRNDRLVKEILTNNNLQNYMIHYLAEKIYAEANK</sequence>
<keyword evidence="2" id="KW-0378">Hydrolase</keyword>
<organism evidence="2">
    <name type="scientific">Intestinibacter bartlettii</name>
    <dbReference type="NCBI Taxonomy" id="261299"/>
    <lineage>
        <taxon>Bacteria</taxon>
        <taxon>Bacillati</taxon>
        <taxon>Bacillota</taxon>
        <taxon>Clostridia</taxon>
        <taxon>Peptostreptococcales</taxon>
        <taxon>Peptostreptococcaceae</taxon>
        <taxon>Intestinibacter</taxon>
    </lineage>
</organism>
<dbReference type="InterPro" id="IPR040980">
    <property type="entry name" value="SWI2_SNF2"/>
</dbReference>
<dbReference type="SMART" id="SM00487">
    <property type="entry name" value="DEXDc"/>
    <property type="match status" value="1"/>
</dbReference>
<dbReference type="PROSITE" id="PS51192">
    <property type="entry name" value="HELICASE_ATP_BIND_1"/>
    <property type="match status" value="1"/>
</dbReference>
<dbReference type="Pfam" id="PF04313">
    <property type="entry name" value="HSDR_N"/>
    <property type="match status" value="1"/>
</dbReference>
<dbReference type="Gene3D" id="3.90.1570.50">
    <property type="match status" value="1"/>
</dbReference>
<gene>
    <name evidence="2" type="primary">hsdR</name>
    <name evidence="2" type="ORF">IBLFYP30_00905</name>
</gene>
<protein>
    <submittedName>
        <fullName evidence="2">Type-1 restriction enzyme R protein</fullName>
        <ecNumber evidence="2">3.1.21.3</ecNumber>
    </submittedName>
</protein>
<dbReference type="GO" id="GO:0005524">
    <property type="term" value="F:ATP binding"/>
    <property type="evidence" value="ECO:0007669"/>
    <property type="project" value="UniProtKB-KW"/>
</dbReference>
<dbReference type="SUPFAM" id="SSF52540">
    <property type="entry name" value="P-loop containing nucleoside triphosphate hydrolases"/>
    <property type="match status" value="1"/>
</dbReference>
<dbReference type="Pfam" id="PF22679">
    <property type="entry name" value="T1R_D3-like"/>
    <property type="match status" value="1"/>
</dbReference>
<dbReference type="RefSeq" id="WP_024037076.1">
    <property type="nucleotide sequence ID" value="NZ_CACRUE010000006.1"/>
</dbReference>
<feature type="domain" description="Helicase ATP-binding" evidence="1">
    <location>
        <begin position="283"/>
        <end position="489"/>
    </location>
</feature>
<evidence type="ECO:0000313" key="2">
    <source>
        <dbReference type="EMBL" id="VYT68363.1"/>
    </source>
</evidence>
<dbReference type="EC" id="3.1.21.3" evidence="2"/>